<dbReference type="GeneID" id="111308026"/>
<dbReference type="InterPro" id="IPR000277">
    <property type="entry name" value="Cys/Met-Metab_PyrdxlP-dep_enz"/>
</dbReference>
<dbReference type="AlphaFoldDB" id="A0A6P6ABH6"/>
<dbReference type="Gene3D" id="3.40.640.10">
    <property type="entry name" value="Type I PLP-dependent aspartate aminotransferase-like (Major domain)"/>
    <property type="match status" value="1"/>
</dbReference>
<dbReference type="SUPFAM" id="SSF53383">
    <property type="entry name" value="PLP-dependent transferases"/>
    <property type="match status" value="1"/>
</dbReference>
<protein>
    <submittedName>
        <fullName evidence="5">Methionine gamma-lyase-like isoform X2</fullName>
    </submittedName>
</protein>
<dbReference type="Pfam" id="PF01053">
    <property type="entry name" value="Cys_Met_Meta_PP"/>
    <property type="match status" value="1"/>
</dbReference>
<dbReference type="PANTHER" id="PTHR11808">
    <property type="entry name" value="TRANS-SULFURATION ENZYME FAMILY MEMBER"/>
    <property type="match status" value="1"/>
</dbReference>
<dbReference type="GO" id="GO:0016846">
    <property type="term" value="F:carbon-sulfur lyase activity"/>
    <property type="evidence" value="ECO:0007669"/>
    <property type="project" value="TreeGrafter"/>
</dbReference>
<name>A0A6P6ABH6_DURZI</name>
<dbReference type="InterPro" id="IPR015424">
    <property type="entry name" value="PyrdxlP-dep_Trfase"/>
</dbReference>
<keyword evidence="4" id="KW-1185">Reference proteome</keyword>
<accession>A0A6P6ABH6</accession>
<comment type="cofactor">
    <cofactor evidence="1 3">
        <name>pyridoxal 5'-phosphate</name>
        <dbReference type="ChEBI" id="CHEBI:597326"/>
    </cofactor>
</comment>
<dbReference type="InterPro" id="IPR015421">
    <property type="entry name" value="PyrdxlP-dep_Trfase_major"/>
</dbReference>
<evidence type="ECO:0000256" key="3">
    <source>
        <dbReference type="RuleBase" id="RU362118"/>
    </source>
</evidence>
<gene>
    <name evidence="5" type="primary">LOC111308026</name>
</gene>
<evidence type="ECO:0000313" key="5">
    <source>
        <dbReference type="RefSeq" id="XP_022762131.1"/>
    </source>
</evidence>
<evidence type="ECO:0000256" key="1">
    <source>
        <dbReference type="ARBA" id="ARBA00001933"/>
    </source>
</evidence>
<dbReference type="GO" id="GO:0030170">
    <property type="term" value="F:pyridoxal phosphate binding"/>
    <property type="evidence" value="ECO:0007669"/>
    <property type="project" value="InterPro"/>
</dbReference>
<evidence type="ECO:0000256" key="2">
    <source>
        <dbReference type="ARBA" id="ARBA00022898"/>
    </source>
</evidence>
<dbReference type="Proteomes" id="UP000515121">
    <property type="component" value="Unplaced"/>
</dbReference>
<comment type="similarity">
    <text evidence="3">Belongs to the trans-sulfuration enzymes family.</text>
</comment>
<evidence type="ECO:0000313" key="4">
    <source>
        <dbReference type="Proteomes" id="UP000515121"/>
    </source>
</evidence>
<reference evidence="5" key="1">
    <citation type="submission" date="2025-08" db="UniProtKB">
        <authorList>
            <consortium name="RefSeq"/>
        </authorList>
    </citation>
    <scope>IDENTIFICATION</scope>
    <source>
        <tissue evidence="5">Fruit stalk</tissue>
    </source>
</reference>
<sequence length="74" mass="7602">MVLSPARLGADVVVHSISKFISGGSDVIAGAVYGPASLVNSMMDLHQGALMLLGQTMNSMVAFEPSEKDPSLGP</sequence>
<dbReference type="RefSeq" id="XP_022762131.1">
    <property type="nucleotide sequence ID" value="XM_022906396.1"/>
</dbReference>
<dbReference type="GO" id="GO:0019346">
    <property type="term" value="P:transsulfuration"/>
    <property type="evidence" value="ECO:0007669"/>
    <property type="project" value="InterPro"/>
</dbReference>
<dbReference type="PANTHER" id="PTHR11808:SF80">
    <property type="entry name" value="CYSTATHIONINE GAMMA-LYASE"/>
    <property type="match status" value="1"/>
</dbReference>
<proteinExistence type="inferred from homology"/>
<dbReference type="GO" id="GO:0005737">
    <property type="term" value="C:cytoplasm"/>
    <property type="evidence" value="ECO:0007669"/>
    <property type="project" value="TreeGrafter"/>
</dbReference>
<keyword evidence="2 3" id="KW-0663">Pyridoxal phosphate</keyword>
<organism evidence="4 5">
    <name type="scientific">Durio zibethinus</name>
    <name type="common">Durian</name>
    <dbReference type="NCBI Taxonomy" id="66656"/>
    <lineage>
        <taxon>Eukaryota</taxon>
        <taxon>Viridiplantae</taxon>
        <taxon>Streptophyta</taxon>
        <taxon>Embryophyta</taxon>
        <taxon>Tracheophyta</taxon>
        <taxon>Spermatophyta</taxon>
        <taxon>Magnoliopsida</taxon>
        <taxon>eudicotyledons</taxon>
        <taxon>Gunneridae</taxon>
        <taxon>Pentapetalae</taxon>
        <taxon>rosids</taxon>
        <taxon>malvids</taxon>
        <taxon>Malvales</taxon>
        <taxon>Malvaceae</taxon>
        <taxon>Helicteroideae</taxon>
        <taxon>Durio</taxon>
    </lineage>
</organism>